<evidence type="ECO:0000313" key="2">
    <source>
        <dbReference type="Proteomes" id="UP001163203"/>
    </source>
</evidence>
<sequence>MTTREEYELLGHLATVNTGLGRAVQRILQHQQDHGQLPADELRELGSILAELATQLTAAADRLDRPVIAPAQPRSREIT</sequence>
<reference evidence="1" key="1">
    <citation type="submission" date="2022-11" db="EMBL/GenBank/DDBJ databases">
        <authorList>
            <person name="Mo P."/>
        </authorList>
    </citation>
    <scope>NUCLEOTIDE SEQUENCE</scope>
    <source>
        <strain evidence="1">HUAS 11-8</strain>
    </source>
</reference>
<evidence type="ECO:0000313" key="1">
    <source>
        <dbReference type="EMBL" id="WAL67223.1"/>
    </source>
</evidence>
<gene>
    <name evidence="1" type="ORF">ORV05_05390</name>
</gene>
<name>A0ABY7B911_9PSEU</name>
<accession>A0ABY7B911</accession>
<organism evidence="1 2">
    <name type="scientific">Amycolatopsis cynarae</name>
    <dbReference type="NCBI Taxonomy" id="2995223"/>
    <lineage>
        <taxon>Bacteria</taxon>
        <taxon>Bacillati</taxon>
        <taxon>Actinomycetota</taxon>
        <taxon>Actinomycetes</taxon>
        <taxon>Pseudonocardiales</taxon>
        <taxon>Pseudonocardiaceae</taxon>
        <taxon>Amycolatopsis</taxon>
    </lineage>
</organism>
<protein>
    <submittedName>
        <fullName evidence="1">Uncharacterized protein</fullName>
    </submittedName>
</protein>
<keyword evidence="2" id="KW-1185">Reference proteome</keyword>
<proteinExistence type="predicted"/>
<dbReference type="Proteomes" id="UP001163203">
    <property type="component" value="Chromosome"/>
</dbReference>
<dbReference type="EMBL" id="CP113836">
    <property type="protein sequence ID" value="WAL67223.1"/>
    <property type="molecule type" value="Genomic_DNA"/>
</dbReference>
<dbReference type="RefSeq" id="WP_268757346.1">
    <property type="nucleotide sequence ID" value="NZ_CP113836.1"/>
</dbReference>